<evidence type="ECO:0000313" key="3">
    <source>
        <dbReference type="EMBL" id="MDO7841799.1"/>
    </source>
</evidence>
<comment type="caution">
    <text evidence="3">The sequence shown here is derived from an EMBL/GenBank/DDBJ whole genome shotgun (WGS) entry which is preliminary data.</text>
</comment>
<dbReference type="SUPFAM" id="SSF52172">
    <property type="entry name" value="CheY-like"/>
    <property type="match status" value="1"/>
</dbReference>
<accession>A0ABT8ZW47</accession>
<protein>
    <submittedName>
        <fullName evidence="3">Response regulator</fullName>
    </submittedName>
</protein>
<reference evidence="3" key="1">
    <citation type="submission" date="2023-07" db="EMBL/GenBank/DDBJ databases">
        <authorList>
            <person name="Kim M.K."/>
        </authorList>
    </citation>
    <scope>NUCLEOTIDE SEQUENCE</scope>
    <source>
        <strain evidence="3">CA1-15</strain>
    </source>
</reference>
<evidence type="ECO:0000256" key="1">
    <source>
        <dbReference type="PROSITE-ProRule" id="PRU00169"/>
    </source>
</evidence>
<dbReference type="InterPro" id="IPR001789">
    <property type="entry name" value="Sig_transdc_resp-reg_receiver"/>
</dbReference>
<organism evidence="3 4">
    <name type="scientific">Sphingomonas immobilis</name>
    <dbReference type="NCBI Taxonomy" id="3063997"/>
    <lineage>
        <taxon>Bacteria</taxon>
        <taxon>Pseudomonadati</taxon>
        <taxon>Pseudomonadota</taxon>
        <taxon>Alphaproteobacteria</taxon>
        <taxon>Sphingomonadales</taxon>
        <taxon>Sphingomonadaceae</taxon>
        <taxon>Sphingomonas</taxon>
    </lineage>
</organism>
<gene>
    <name evidence="3" type="ORF">Q5H94_05635</name>
</gene>
<keyword evidence="1" id="KW-0597">Phosphoprotein</keyword>
<dbReference type="Proteomes" id="UP001176468">
    <property type="component" value="Unassembled WGS sequence"/>
</dbReference>
<proteinExistence type="predicted"/>
<evidence type="ECO:0000259" key="2">
    <source>
        <dbReference type="PROSITE" id="PS50110"/>
    </source>
</evidence>
<dbReference type="Pfam" id="PF00072">
    <property type="entry name" value="Response_reg"/>
    <property type="match status" value="1"/>
</dbReference>
<sequence length="151" mass="16102">MFTDLAAITITELPVRAIFAAGGLTGCVMQHLAPLSGLRILIVEDNALIADHIAHMVIDAGAQIEGPFATVVEALESLDYSTPLDAAVLDISLGAELSYPLAEALKTTRIPFLFLTGKDKSDLPASFDKASYLKKPFNAEMLVQAITNCLK</sequence>
<keyword evidence="4" id="KW-1185">Reference proteome</keyword>
<dbReference type="RefSeq" id="WP_304560259.1">
    <property type="nucleotide sequence ID" value="NZ_JAUQSZ010000003.1"/>
</dbReference>
<evidence type="ECO:0000313" key="4">
    <source>
        <dbReference type="Proteomes" id="UP001176468"/>
    </source>
</evidence>
<dbReference type="InterPro" id="IPR011006">
    <property type="entry name" value="CheY-like_superfamily"/>
</dbReference>
<dbReference type="EMBL" id="JAUQSZ010000003">
    <property type="protein sequence ID" value="MDO7841799.1"/>
    <property type="molecule type" value="Genomic_DNA"/>
</dbReference>
<dbReference type="SMART" id="SM00448">
    <property type="entry name" value="REC"/>
    <property type="match status" value="1"/>
</dbReference>
<dbReference type="PROSITE" id="PS50110">
    <property type="entry name" value="RESPONSE_REGULATORY"/>
    <property type="match status" value="1"/>
</dbReference>
<dbReference type="Gene3D" id="3.40.50.2300">
    <property type="match status" value="1"/>
</dbReference>
<feature type="domain" description="Response regulatory" evidence="2">
    <location>
        <begin position="39"/>
        <end position="150"/>
    </location>
</feature>
<feature type="modified residue" description="4-aspartylphosphate" evidence="1">
    <location>
        <position position="90"/>
    </location>
</feature>
<name>A0ABT8ZW47_9SPHN</name>